<name>A0ABS6ZPW0_9GAMM</name>
<comment type="caution">
    <text evidence="2">The sequence shown here is derived from an EMBL/GenBank/DDBJ whole genome shotgun (WGS) entry which is preliminary data.</text>
</comment>
<evidence type="ECO:0000313" key="3">
    <source>
        <dbReference type="Proteomes" id="UP000769617"/>
    </source>
</evidence>
<feature type="signal peptide" evidence="1">
    <location>
        <begin position="1"/>
        <end position="24"/>
    </location>
</feature>
<accession>A0ABS6ZPW0</accession>
<organism evidence="2 3">
    <name type="scientific">Billgrantia antri</name>
    <dbReference type="NCBI Taxonomy" id="2846777"/>
    <lineage>
        <taxon>Bacteria</taxon>
        <taxon>Pseudomonadati</taxon>
        <taxon>Pseudomonadota</taxon>
        <taxon>Gammaproteobacteria</taxon>
        <taxon>Oceanospirillales</taxon>
        <taxon>Halomonadaceae</taxon>
        <taxon>Billgrantia</taxon>
    </lineage>
</organism>
<dbReference type="Proteomes" id="UP000769617">
    <property type="component" value="Unassembled WGS sequence"/>
</dbReference>
<evidence type="ECO:0000313" key="2">
    <source>
        <dbReference type="EMBL" id="MBW6392101.1"/>
    </source>
</evidence>
<feature type="chain" id="PRO_5046582912" description="YceI family protein" evidence="1">
    <location>
        <begin position="25"/>
        <end position="177"/>
    </location>
</feature>
<protein>
    <recommendedName>
        <fullName evidence="4">YceI family protein</fullName>
    </recommendedName>
</protein>
<dbReference type="EMBL" id="JAHYCA010000004">
    <property type="protein sequence ID" value="MBW6392101.1"/>
    <property type="molecule type" value="Genomic_DNA"/>
</dbReference>
<gene>
    <name evidence="2" type="ORF">KPL81_13160</name>
</gene>
<evidence type="ECO:0000256" key="1">
    <source>
        <dbReference type="SAM" id="SignalP"/>
    </source>
</evidence>
<sequence length="177" mass="19089">MKSKRAPWAWLGAWALLAVIPVAASTPDEPEISGSMVGLLDGEEREWFIVSQGTDSNATFVELGDQVTIDLVGFVEPDDWQVRDSLSLSITLVEGEVTSFDVLHPIGATAMPPVFTSDNASVQLNLKAFDLQGSKVHLTGRVEGTLALQKELGEDAIADEGIDISVKFDAEASRIEY</sequence>
<evidence type="ECO:0008006" key="4">
    <source>
        <dbReference type="Google" id="ProtNLM"/>
    </source>
</evidence>
<keyword evidence="1" id="KW-0732">Signal</keyword>
<proteinExistence type="predicted"/>
<dbReference type="RefSeq" id="WP_219792570.1">
    <property type="nucleotide sequence ID" value="NZ_JAHYCA010000004.1"/>
</dbReference>
<keyword evidence="3" id="KW-1185">Reference proteome</keyword>
<reference evidence="2 3" key="1">
    <citation type="submission" date="2021-07" db="EMBL/GenBank/DDBJ databases">
        <authorList>
            <person name="So Y."/>
        </authorList>
    </citation>
    <scope>NUCLEOTIDE SEQUENCE [LARGE SCALE GENOMIC DNA]</scope>
    <source>
        <strain evidence="2 3">Y3S6</strain>
    </source>
</reference>